<dbReference type="InterPro" id="IPR009057">
    <property type="entry name" value="Homeodomain-like_sf"/>
</dbReference>
<dbReference type="SUPFAM" id="SSF46689">
    <property type="entry name" value="Homeodomain-like"/>
    <property type="match status" value="1"/>
</dbReference>
<keyword evidence="6" id="KW-1185">Reference proteome</keyword>
<dbReference type="SUPFAM" id="SSF48498">
    <property type="entry name" value="Tetracyclin repressor-like, C-terminal domain"/>
    <property type="match status" value="1"/>
</dbReference>
<dbReference type="PANTHER" id="PTHR43479">
    <property type="entry name" value="ACREF/ENVCD OPERON REPRESSOR-RELATED"/>
    <property type="match status" value="1"/>
</dbReference>
<evidence type="ECO:0000256" key="3">
    <source>
        <dbReference type="PROSITE-ProRule" id="PRU00335"/>
    </source>
</evidence>
<dbReference type="Pfam" id="PF00440">
    <property type="entry name" value="TetR_N"/>
    <property type="match status" value="1"/>
</dbReference>
<dbReference type="InterPro" id="IPR036271">
    <property type="entry name" value="Tet_transcr_reg_TetR-rel_C_sf"/>
</dbReference>
<dbReference type="PRINTS" id="PR00455">
    <property type="entry name" value="HTHTETR"/>
</dbReference>
<dbReference type="EMBL" id="QJJQ01000001">
    <property type="protein sequence ID" value="PXW90236.1"/>
    <property type="molecule type" value="Genomic_DNA"/>
</dbReference>
<dbReference type="AlphaFoldDB" id="A0A2V3W9M9"/>
<evidence type="ECO:0000256" key="2">
    <source>
        <dbReference type="ARBA" id="ARBA00023125"/>
    </source>
</evidence>
<dbReference type="PROSITE" id="PS50977">
    <property type="entry name" value="HTH_TETR_2"/>
    <property type="match status" value="1"/>
</dbReference>
<dbReference type="PANTHER" id="PTHR43479:SF7">
    <property type="entry name" value="TETR-FAMILY TRANSCRIPTIONAL REGULATOR"/>
    <property type="match status" value="1"/>
</dbReference>
<keyword evidence="2 3" id="KW-0238">DNA-binding</keyword>
<dbReference type="Gene3D" id="1.10.357.10">
    <property type="entry name" value="Tetracycline Repressor, domain 2"/>
    <property type="match status" value="1"/>
</dbReference>
<evidence type="ECO:0000313" key="5">
    <source>
        <dbReference type="EMBL" id="PXW90236.1"/>
    </source>
</evidence>
<feature type="DNA-binding region" description="H-T-H motif" evidence="3">
    <location>
        <begin position="25"/>
        <end position="44"/>
    </location>
</feature>
<dbReference type="InterPro" id="IPR050624">
    <property type="entry name" value="HTH-type_Tx_Regulator"/>
</dbReference>
<dbReference type="InterPro" id="IPR001647">
    <property type="entry name" value="HTH_TetR"/>
</dbReference>
<sequence>MNSVKEKIINSAFDIFMDKGYVETTVSQISREAGVAYGTVYFHFRKGKDDVLLKIFTFVMEEFYQVLDQEFQVQTVQQNKEIIYGQMMSSFEIVDKNRRIMQVVWEAKGKSEIVYHTLHQLKERFIYRIAEDLKYNRENGLTASKDDLLNARALMHMIWGFIWEYTLSEQFKANEIANAITTIYMEGVYS</sequence>
<protein>
    <submittedName>
        <fullName evidence="5">TetR family transcriptional regulator</fullName>
    </submittedName>
</protein>
<keyword evidence="1" id="KW-0678">Repressor</keyword>
<name>A0A2V3W9M9_9BACI</name>
<evidence type="ECO:0000313" key="6">
    <source>
        <dbReference type="Proteomes" id="UP000247978"/>
    </source>
</evidence>
<evidence type="ECO:0000259" key="4">
    <source>
        <dbReference type="PROSITE" id="PS50977"/>
    </source>
</evidence>
<gene>
    <name evidence="5" type="ORF">DFR56_101147</name>
</gene>
<proteinExistence type="predicted"/>
<reference evidence="5 6" key="1">
    <citation type="submission" date="2018-05" db="EMBL/GenBank/DDBJ databases">
        <title>Genomic Encyclopedia of Type Strains, Phase IV (KMG-IV): sequencing the most valuable type-strain genomes for metagenomic binning, comparative biology and taxonomic classification.</title>
        <authorList>
            <person name="Goeker M."/>
        </authorList>
    </citation>
    <scope>NUCLEOTIDE SEQUENCE [LARGE SCALE GENOMIC DNA]</scope>
    <source>
        <strain evidence="5 6">DSM 28556</strain>
    </source>
</reference>
<accession>A0A2V3W9M9</accession>
<dbReference type="OrthoDB" id="2720430at2"/>
<dbReference type="GO" id="GO:0003677">
    <property type="term" value="F:DNA binding"/>
    <property type="evidence" value="ECO:0007669"/>
    <property type="project" value="UniProtKB-UniRule"/>
</dbReference>
<comment type="caution">
    <text evidence="5">The sequence shown here is derived from an EMBL/GenBank/DDBJ whole genome shotgun (WGS) entry which is preliminary data.</text>
</comment>
<feature type="domain" description="HTH tetR-type" evidence="4">
    <location>
        <begin position="2"/>
        <end position="62"/>
    </location>
</feature>
<dbReference type="Proteomes" id="UP000247978">
    <property type="component" value="Unassembled WGS sequence"/>
</dbReference>
<dbReference type="Gene3D" id="1.10.10.60">
    <property type="entry name" value="Homeodomain-like"/>
    <property type="match status" value="1"/>
</dbReference>
<evidence type="ECO:0000256" key="1">
    <source>
        <dbReference type="ARBA" id="ARBA00022491"/>
    </source>
</evidence>
<organism evidence="5 6">
    <name type="scientific">Pseudogracilibacillus auburnensis</name>
    <dbReference type="NCBI Taxonomy" id="1494959"/>
    <lineage>
        <taxon>Bacteria</taxon>
        <taxon>Bacillati</taxon>
        <taxon>Bacillota</taxon>
        <taxon>Bacilli</taxon>
        <taxon>Bacillales</taxon>
        <taxon>Bacillaceae</taxon>
        <taxon>Pseudogracilibacillus</taxon>
    </lineage>
</organism>